<dbReference type="AlphaFoldDB" id="A0A9P4PVK5"/>
<evidence type="ECO:0000313" key="1">
    <source>
        <dbReference type="EMBL" id="KAF2452199.1"/>
    </source>
</evidence>
<comment type="caution">
    <text evidence="1">The sequence shown here is derived from an EMBL/GenBank/DDBJ whole genome shotgun (WGS) entry which is preliminary data.</text>
</comment>
<evidence type="ECO:0000313" key="2">
    <source>
        <dbReference type="Proteomes" id="UP000799764"/>
    </source>
</evidence>
<dbReference type="Proteomes" id="UP000799764">
    <property type="component" value="Unassembled WGS sequence"/>
</dbReference>
<gene>
    <name evidence="1" type="ORF">P171DRAFT_21166</name>
</gene>
<keyword evidence="2" id="KW-1185">Reference proteome</keyword>
<name>A0A9P4PVK5_9PLEO</name>
<proteinExistence type="predicted"/>
<dbReference type="EMBL" id="MU001492">
    <property type="protein sequence ID" value="KAF2452199.1"/>
    <property type="molecule type" value="Genomic_DNA"/>
</dbReference>
<accession>A0A9P4PVK5</accession>
<reference evidence="1" key="1">
    <citation type="journal article" date="2020" name="Stud. Mycol.">
        <title>101 Dothideomycetes genomes: a test case for predicting lifestyles and emergence of pathogens.</title>
        <authorList>
            <person name="Haridas S."/>
            <person name="Albert R."/>
            <person name="Binder M."/>
            <person name="Bloem J."/>
            <person name="Labutti K."/>
            <person name="Salamov A."/>
            <person name="Andreopoulos B."/>
            <person name="Baker S."/>
            <person name="Barry K."/>
            <person name="Bills G."/>
            <person name="Bluhm B."/>
            <person name="Cannon C."/>
            <person name="Castanera R."/>
            <person name="Culley D."/>
            <person name="Daum C."/>
            <person name="Ezra D."/>
            <person name="Gonzalez J."/>
            <person name="Henrissat B."/>
            <person name="Kuo A."/>
            <person name="Liang C."/>
            <person name="Lipzen A."/>
            <person name="Lutzoni F."/>
            <person name="Magnuson J."/>
            <person name="Mondo S."/>
            <person name="Nolan M."/>
            <person name="Ohm R."/>
            <person name="Pangilinan J."/>
            <person name="Park H.-J."/>
            <person name="Ramirez L."/>
            <person name="Alfaro M."/>
            <person name="Sun H."/>
            <person name="Tritt A."/>
            <person name="Yoshinaga Y."/>
            <person name="Zwiers L.-H."/>
            <person name="Turgeon B."/>
            <person name="Goodwin S."/>
            <person name="Spatafora J."/>
            <person name="Crous P."/>
            <person name="Grigoriev I."/>
        </authorList>
    </citation>
    <scope>NUCLEOTIDE SEQUENCE</scope>
    <source>
        <strain evidence="1">CBS 690.94</strain>
    </source>
</reference>
<protein>
    <submittedName>
        <fullName evidence="1">Uncharacterized protein</fullName>
    </submittedName>
</protein>
<sequence length="151" mass="16435">MDVGAIWLRSHRAMAGLGPRPWCAFAFPRACACADRARTRPCASRPPIGLRSGLNLLALPLPPRPHARTLHEFARGKSGMGWAGGKWVGYSFFLFPFSFSPPCRACVRACVRACLVGAGRGRKKLPYPTAPPLHSHRTLHYFTTAPGTIVA</sequence>
<organism evidence="1 2">
    <name type="scientific">Karstenula rhodostoma CBS 690.94</name>
    <dbReference type="NCBI Taxonomy" id="1392251"/>
    <lineage>
        <taxon>Eukaryota</taxon>
        <taxon>Fungi</taxon>
        <taxon>Dikarya</taxon>
        <taxon>Ascomycota</taxon>
        <taxon>Pezizomycotina</taxon>
        <taxon>Dothideomycetes</taxon>
        <taxon>Pleosporomycetidae</taxon>
        <taxon>Pleosporales</taxon>
        <taxon>Massarineae</taxon>
        <taxon>Didymosphaeriaceae</taxon>
        <taxon>Karstenula</taxon>
    </lineage>
</organism>